<organism evidence="1 2">
    <name type="scientific">Hyphomonas pacifica</name>
    <dbReference type="NCBI Taxonomy" id="1280941"/>
    <lineage>
        <taxon>Bacteria</taxon>
        <taxon>Pseudomonadati</taxon>
        <taxon>Pseudomonadota</taxon>
        <taxon>Alphaproteobacteria</taxon>
        <taxon>Hyphomonadales</taxon>
        <taxon>Hyphomonadaceae</taxon>
        <taxon>Hyphomonas</taxon>
    </lineage>
</organism>
<dbReference type="STRING" id="1280941.HY2_07705"/>
<reference evidence="1 2" key="1">
    <citation type="submission" date="2013-04" db="EMBL/GenBank/DDBJ databases">
        <title>Hyphomonas sp. T24B3 Genome Sequencing.</title>
        <authorList>
            <person name="Lai Q."/>
            <person name="Shao Z."/>
        </authorList>
    </citation>
    <scope>NUCLEOTIDE SEQUENCE [LARGE SCALE GENOMIC DNA]</scope>
    <source>
        <strain evidence="1 2">T24B3</strain>
    </source>
</reference>
<accession>A0A062U9J3</accession>
<dbReference type="eggNOG" id="ENOG5032WY3">
    <property type="taxonomic scope" value="Bacteria"/>
</dbReference>
<protein>
    <submittedName>
        <fullName evidence="1">Uncharacterized protein</fullName>
    </submittedName>
</protein>
<dbReference type="Gene3D" id="3.30.70.100">
    <property type="match status" value="1"/>
</dbReference>
<dbReference type="SUPFAM" id="SSF54909">
    <property type="entry name" value="Dimeric alpha+beta barrel"/>
    <property type="match status" value="1"/>
</dbReference>
<dbReference type="GO" id="GO:0016491">
    <property type="term" value="F:oxidoreductase activity"/>
    <property type="evidence" value="ECO:0007669"/>
    <property type="project" value="InterPro"/>
</dbReference>
<gene>
    <name evidence="1" type="ORF">HY3_13680</name>
</gene>
<dbReference type="Proteomes" id="UP000249123">
    <property type="component" value="Unassembled WGS sequence"/>
</dbReference>
<dbReference type="InterPro" id="IPR009799">
    <property type="entry name" value="EthD_dom"/>
</dbReference>
<dbReference type="Pfam" id="PF07110">
    <property type="entry name" value="EthD"/>
    <property type="match status" value="1"/>
</dbReference>
<dbReference type="EMBL" id="AWFB01000024">
    <property type="protein sequence ID" value="RAN33096.1"/>
    <property type="molecule type" value="Genomic_DNA"/>
</dbReference>
<dbReference type="AlphaFoldDB" id="A0A062U9J3"/>
<name>A0A062U9J3_9PROT</name>
<evidence type="ECO:0000313" key="1">
    <source>
        <dbReference type="EMBL" id="RAN33096.1"/>
    </source>
</evidence>
<evidence type="ECO:0000313" key="2">
    <source>
        <dbReference type="Proteomes" id="UP000249123"/>
    </source>
</evidence>
<dbReference type="RefSeq" id="WP_034824137.1">
    <property type="nucleotide sequence ID" value="NZ_AWFA01000003.1"/>
</dbReference>
<sequence length="124" mass="13846">MIKLTFCLRRLPHLSREEFQRYWREQHAPLVAKHAKILGILRYVQTHTAHDPLNAAMQASRGGPEAYDGVAELWFESEAAMAAYSSEAAAKAGAELLEDEKKFIDLANSPLWFGEEFEVIGGAG</sequence>
<dbReference type="OrthoDB" id="6369070at2"/>
<comment type="caution">
    <text evidence="1">The sequence shown here is derived from an EMBL/GenBank/DDBJ whole genome shotgun (WGS) entry which is preliminary data.</text>
</comment>
<keyword evidence="2" id="KW-1185">Reference proteome</keyword>
<dbReference type="InterPro" id="IPR011008">
    <property type="entry name" value="Dimeric_a/b-barrel"/>
</dbReference>
<proteinExistence type="predicted"/>
<dbReference type="NCBIfam" id="TIGR02118">
    <property type="entry name" value="EthD family reductase"/>
    <property type="match status" value="1"/>
</dbReference>